<dbReference type="EMBL" id="JAMKPW020000041">
    <property type="protein sequence ID" value="KAK8196812.1"/>
    <property type="molecule type" value="Genomic_DNA"/>
</dbReference>
<reference evidence="1" key="1">
    <citation type="submission" date="2024-02" db="EMBL/GenBank/DDBJ databases">
        <title>Metagenome Assembled Genome of Zalaria obscura JY119.</title>
        <authorList>
            <person name="Vighnesh L."/>
            <person name="Jagadeeshwari U."/>
            <person name="Venkata Ramana C."/>
            <person name="Sasikala C."/>
        </authorList>
    </citation>
    <scope>NUCLEOTIDE SEQUENCE</scope>
    <source>
        <strain evidence="1">JY119</strain>
    </source>
</reference>
<sequence>MFGASATLACVLLISRCVHAADVGPYFDAKDEKAYTDGVYGDYPYKTYQTTDLTSPAILKDVDSPECYDDRYTFFTPRGGAVKDRGTFIVDNHGELVWGQRTAGQPYNLKMQMYQGKPHLSYWLGDDGVGGHGEGDYYLLDETYQQVAKISALNGLKADLHEMTITTNDTALVSIYQIFPLKDDAGVTTWIWDCLFQEIDIATNALVFEWRASEHYSVEDTYRNRGGEGSSPRRPFDWFHLNSVQKDEYGNYLISARYTHSITYIHGTTGQVIWVLGGKRNTFEDLSKGKALNFGSQHYARVHPLSDFPNLLKNNGYPHGIVQKDGVTTQLLSMFDNSRDDRYLTNKVSRGLLLEISYPSGDFLSHRDEFTVREIKSYYQPTDVTSESQGSFQVVPSLMEGQDPKILLGYGRYALWAEFSAEGKLICNNLITARRAADVQSYRVLKYPWIGRPLSPPKAVLHNESLYVSWNGATEVYEWALQHAQQSASVSTDGSDGETSLEWDDYIVARKDSFETEFELYAGVKQYLRVAAIDVTGKVIGYSDTLNLGSADAILRVPVNEEASETVGSAGNFDIKELPTGSLKFVMIVLTGVTLGLIGFAVYRYFFAWRPERGYDRINSVTSMTESPLAKQRLFYMDCLQRIFASRARVKIFGLTLGCVLFLWLLATAYRNDVWATVRTQVSEELSHVGLGQNGLLKVFPDDSASNPTTEAATSQDITELTSDSTSDESVSVEGTEASTSQDVDTSDTTNGESISVEAIETTSDSTSDAPPSPEDPVPTSTEASANDTNSTTVSTAPVSTATRPAVIAAATEPLTLNWMNDLVNDYEVYPYIVTDSNPPEKLAVPANKGREAMVYLSYLTDNYDNLPPYAIFTHGHRLAWHQPIDIVQMIGNLKVDVLEEVDYVSFRCSWVPSCPAELRPIEHDAIVWGEGQHLRETEDAIAKAWPTLFPGVDLPHTIAAPCCAQFAVTRKAMQRRSKEDYMRIREWLLVTDLDDQVSGRVLEKMKLFIVPPLTPAHANTSVTATSTSGRNPQKSLVDFLTRDEERGFTH</sequence>
<keyword evidence="2" id="KW-1185">Reference proteome</keyword>
<dbReference type="Proteomes" id="UP001320706">
    <property type="component" value="Unassembled WGS sequence"/>
</dbReference>
<protein>
    <submittedName>
        <fullName evidence="1">Uncharacterized protein</fullName>
    </submittedName>
</protein>
<accession>A0ACC3S8J7</accession>
<proteinExistence type="predicted"/>
<evidence type="ECO:0000313" key="1">
    <source>
        <dbReference type="EMBL" id="KAK8196812.1"/>
    </source>
</evidence>
<gene>
    <name evidence="1" type="ORF">M8818_006979</name>
</gene>
<comment type="caution">
    <text evidence="1">The sequence shown here is derived from an EMBL/GenBank/DDBJ whole genome shotgun (WGS) entry which is preliminary data.</text>
</comment>
<organism evidence="1 2">
    <name type="scientific">Zalaria obscura</name>
    <dbReference type="NCBI Taxonomy" id="2024903"/>
    <lineage>
        <taxon>Eukaryota</taxon>
        <taxon>Fungi</taxon>
        <taxon>Dikarya</taxon>
        <taxon>Ascomycota</taxon>
        <taxon>Pezizomycotina</taxon>
        <taxon>Dothideomycetes</taxon>
        <taxon>Dothideomycetidae</taxon>
        <taxon>Dothideales</taxon>
        <taxon>Zalariaceae</taxon>
        <taxon>Zalaria</taxon>
    </lineage>
</organism>
<evidence type="ECO:0000313" key="2">
    <source>
        <dbReference type="Proteomes" id="UP001320706"/>
    </source>
</evidence>
<name>A0ACC3S8J7_9PEZI</name>